<dbReference type="OrthoDB" id="2272416at2759"/>
<reference evidence="3" key="1">
    <citation type="journal article" date="2019" name="Plant Biotechnol. J.">
        <title>Genome sequencing of the Australian wild diploid species Gossypium australe highlights disease resistance and delayed gland morphogenesis.</title>
        <authorList>
            <person name="Cai Y."/>
            <person name="Cai X."/>
            <person name="Wang Q."/>
            <person name="Wang P."/>
            <person name="Zhang Y."/>
            <person name="Cai C."/>
            <person name="Xu Y."/>
            <person name="Wang K."/>
            <person name="Zhou Z."/>
            <person name="Wang C."/>
            <person name="Geng S."/>
            <person name="Li B."/>
            <person name="Dong Q."/>
            <person name="Hou Y."/>
            <person name="Wang H."/>
            <person name="Ai P."/>
            <person name="Liu Z."/>
            <person name="Yi F."/>
            <person name="Sun M."/>
            <person name="An G."/>
            <person name="Cheng J."/>
            <person name="Zhang Y."/>
            <person name="Shi Q."/>
            <person name="Xie Y."/>
            <person name="Shi X."/>
            <person name="Chang Y."/>
            <person name="Huang F."/>
            <person name="Chen Y."/>
            <person name="Hong S."/>
            <person name="Mi L."/>
            <person name="Sun Q."/>
            <person name="Zhang L."/>
            <person name="Zhou B."/>
            <person name="Peng R."/>
            <person name="Zhang X."/>
            <person name="Liu F."/>
        </authorList>
    </citation>
    <scope>NUCLEOTIDE SEQUENCE [LARGE SCALE GENOMIC DNA]</scope>
    <source>
        <strain evidence="3">cv. PA1801</strain>
    </source>
</reference>
<protein>
    <submittedName>
        <fullName evidence="2">Chaperone surA</fullName>
    </submittedName>
</protein>
<gene>
    <name evidence="2" type="ORF">EPI10_020927</name>
</gene>
<feature type="region of interest" description="Disordered" evidence="1">
    <location>
        <begin position="1"/>
        <end position="41"/>
    </location>
</feature>
<evidence type="ECO:0000313" key="2">
    <source>
        <dbReference type="EMBL" id="KAA3480504.1"/>
    </source>
</evidence>
<feature type="region of interest" description="Disordered" evidence="1">
    <location>
        <begin position="62"/>
        <end position="92"/>
    </location>
</feature>
<accession>A0A5B6WGN7</accession>
<feature type="compositionally biased region" description="Polar residues" evidence="1">
    <location>
        <begin position="15"/>
        <end position="37"/>
    </location>
</feature>
<name>A0A5B6WGN7_9ROSI</name>
<organism evidence="2 3">
    <name type="scientific">Gossypium australe</name>
    <dbReference type="NCBI Taxonomy" id="47621"/>
    <lineage>
        <taxon>Eukaryota</taxon>
        <taxon>Viridiplantae</taxon>
        <taxon>Streptophyta</taxon>
        <taxon>Embryophyta</taxon>
        <taxon>Tracheophyta</taxon>
        <taxon>Spermatophyta</taxon>
        <taxon>Magnoliopsida</taxon>
        <taxon>eudicotyledons</taxon>
        <taxon>Gunneridae</taxon>
        <taxon>Pentapetalae</taxon>
        <taxon>rosids</taxon>
        <taxon>malvids</taxon>
        <taxon>Malvales</taxon>
        <taxon>Malvaceae</taxon>
        <taxon>Malvoideae</taxon>
        <taxon>Gossypium</taxon>
    </lineage>
</organism>
<dbReference type="EMBL" id="SMMG02000003">
    <property type="protein sequence ID" value="KAA3480504.1"/>
    <property type="molecule type" value="Genomic_DNA"/>
</dbReference>
<evidence type="ECO:0000313" key="3">
    <source>
        <dbReference type="Proteomes" id="UP000325315"/>
    </source>
</evidence>
<keyword evidence="3" id="KW-1185">Reference proteome</keyword>
<proteinExistence type="predicted"/>
<evidence type="ECO:0000256" key="1">
    <source>
        <dbReference type="SAM" id="MobiDB-lite"/>
    </source>
</evidence>
<comment type="caution">
    <text evidence="2">The sequence shown here is derived from an EMBL/GenBank/DDBJ whole genome shotgun (WGS) entry which is preliminary data.</text>
</comment>
<sequence>MLSNQARAEFEEAESTAQASVQRAASCSSRRPVSESQGGDAKEDFFQMMNEWFTEFLRTNPAVQQAPRPAPQPVPDMPQGAEPVRTGKPPVDKIRKYGAKEFRATAKDDLKRVEFWLENTMRVLDELSCTPVECLKYAISLFKDSAYQWWNTLVSIVPRENVT</sequence>
<dbReference type="AlphaFoldDB" id="A0A5B6WGN7"/>
<dbReference type="Proteomes" id="UP000325315">
    <property type="component" value="Unassembled WGS sequence"/>
</dbReference>